<comment type="similarity">
    <text evidence="2">Belongs to the MTB12 family.</text>
</comment>
<evidence type="ECO:0000256" key="2">
    <source>
        <dbReference type="ARBA" id="ARBA00093774"/>
    </source>
</evidence>
<evidence type="ECO:0000313" key="5">
    <source>
        <dbReference type="Proteomes" id="UP000807309"/>
    </source>
</evidence>
<keyword evidence="5" id="KW-1185">Reference proteome</keyword>
<keyword evidence="1" id="KW-0732">Signal</keyword>
<evidence type="ECO:0000256" key="1">
    <source>
        <dbReference type="ARBA" id="ARBA00022729"/>
    </source>
</evidence>
<gene>
    <name evidence="4" type="ORF">IU470_13785</name>
</gene>
<reference evidence="4 5" key="1">
    <citation type="submission" date="2020-10" db="EMBL/GenBank/DDBJ databases">
        <title>Identification of Nocardia species via Next-generation sequencing and recognition of intraspecies genetic diversity.</title>
        <authorList>
            <person name="Li P."/>
            <person name="Li P."/>
            <person name="Lu B."/>
        </authorList>
    </citation>
    <scope>NUCLEOTIDE SEQUENCE [LARGE SCALE GENOMIC DNA]</scope>
    <source>
        <strain evidence="4 5">N-11</strain>
    </source>
</reference>
<dbReference type="InterPro" id="IPR058644">
    <property type="entry name" value="Mtb12-like_C"/>
</dbReference>
<sequence>MNSRPTPPIPAVADLDSRLRRTMDPAVSVAEKPLRIADDDKDPELITRISRVYAPVTTTVVQVTEVGPGQLLATAVLGSPEGRVPAIVPFVAPDGSWHIATGWACQTILATGESSPACPRAPTLICPFVGGTRRPVGRLRYGRCQQRERDTWWTRPTELPRATAAW</sequence>
<name>A0ABS0C719_9NOCA</name>
<comment type="caution">
    <text evidence="4">The sequence shown here is derived from an EMBL/GenBank/DDBJ whole genome shotgun (WGS) entry which is preliminary data.</text>
</comment>
<accession>A0ABS0C719</accession>
<dbReference type="Proteomes" id="UP000807309">
    <property type="component" value="Unassembled WGS sequence"/>
</dbReference>
<organism evidence="4 5">
    <name type="scientific">Nocardia abscessus</name>
    <dbReference type="NCBI Taxonomy" id="120957"/>
    <lineage>
        <taxon>Bacteria</taxon>
        <taxon>Bacillati</taxon>
        <taxon>Actinomycetota</taxon>
        <taxon>Actinomycetes</taxon>
        <taxon>Mycobacteriales</taxon>
        <taxon>Nocardiaceae</taxon>
        <taxon>Nocardia</taxon>
    </lineage>
</organism>
<dbReference type="RefSeq" id="WP_195033316.1">
    <property type="nucleotide sequence ID" value="NZ_JADLRE010000009.1"/>
</dbReference>
<feature type="domain" description="Low molecular weight antigen MTB12-like C-terminal" evidence="3">
    <location>
        <begin position="8"/>
        <end position="112"/>
    </location>
</feature>
<protein>
    <recommendedName>
        <fullName evidence="3">Low molecular weight antigen MTB12-like C-terminal domain-containing protein</fullName>
    </recommendedName>
</protein>
<dbReference type="Pfam" id="PF26580">
    <property type="entry name" value="Mtb12_C"/>
    <property type="match status" value="1"/>
</dbReference>
<dbReference type="EMBL" id="JADLRE010000009">
    <property type="protein sequence ID" value="MBF6226164.1"/>
    <property type="molecule type" value="Genomic_DNA"/>
</dbReference>
<evidence type="ECO:0000259" key="3">
    <source>
        <dbReference type="Pfam" id="PF26580"/>
    </source>
</evidence>
<proteinExistence type="inferred from homology"/>
<evidence type="ECO:0000313" key="4">
    <source>
        <dbReference type="EMBL" id="MBF6226164.1"/>
    </source>
</evidence>